<evidence type="ECO:0000313" key="2">
    <source>
        <dbReference type="Proteomes" id="UP000516437"/>
    </source>
</evidence>
<proteinExistence type="predicted"/>
<dbReference type="Proteomes" id="UP000516437">
    <property type="component" value="Unassembled WGS sequence"/>
</dbReference>
<keyword evidence="2" id="KW-1185">Reference proteome</keyword>
<comment type="caution">
    <text evidence="1">The sequence shown here is derived from an EMBL/GenBank/DDBJ whole genome shotgun (WGS) entry which is preliminary data.</text>
</comment>
<organism evidence="1 2">
    <name type="scientific">Morella rubra</name>
    <name type="common">Chinese bayberry</name>
    <dbReference type="NCBI Taxonomy" id="262757"/>
    <lineage>
        <taxon>Eukaryota</taxon>
        <taxon>Viridiplantae</taxon>
        <taxon>Streptophyta</taxon>
        <taxon>Embryophyta</taxon>
        <taxon>Tracheophyta</taxon>
        <taxon>Spermatophyta</taxon>
        <taxon>Magnoliopsida</taxon>
        <taxon>eudicotyledons</taxon>
        <taxon>Gunneridae</taxon>
        <taxon>Pentapetalae</taxon>
        <taxon>rosids</taxon>
        <taxon>fabids</taxon>
        <taxon>Fagales</taxon>
        <taxon>Myricaceae</taxon>
        <taxon>Morella</taxon>
    </lineage>
</organism>
<dbReference type="AlphaFoldDB" id="A0A6A1UFZ5"/>
<evidence type="ECO:0000313" key="1">
    <source>
        <dbReference type="EMBL" id="KAB1199504.1"/>
    </source>
</evidence>
<reference evidence="1 2" key="1">
    <citation type="journal article" date="2019" name="Plant Biotechnol. J.">
        <title>The red bayberry genome and genetic basis of sex determination.</title>
        <authorList>
            <person name="Jia H.M."/>
            <person name="Jia H.J."/>
            <person name="Cai Q.L."/>
            <person name="Wang Y."/>
            <person name="Zhao H.B."/>
            <person name="Yang W.F."/>
            <person name="Wang G.Y."/>
            <person name="Li Y.H."/>
            <person name="Zhan D.L."/>
            <person name="Shen Y.T."/>
            <person name="Niu Q.F."/>
            <person name="Chang L."/>
            <person name="Qiu J."/>
            <person name="Zhao L."/>
            <person name="Xie H.B."/>
            <person name="Fu W.Y."/>
            <person name="Jin J."/>
            <person name="Li X.W."/>
            <person name="Jiao Y."/>
            <person name="Zhou C.C."/>
            <person name="Tu T."/>
            <person name="Chai C.Y."/>
            <person name="Gao J.L."/>
            <person name="Fan L.J."/>
            <person name="van de Weg E."/>
            <person name="Wang J.Y."/>
            <person name="Gao Z.S."/>
        </authorList>
    </citation>
    <scope>NUCLEOTIDE SEQUENCE [LARGE SCALE GENOMIC DNA]</scope>
    <source>
        <tissue evidence="1">Leaves</tissue>
    </source>
</reference>
<dbReference type="PANTHER" id="PTHR35687">
    <property type="entry name" value="OS07G0516700 PROTEIN"/>
    <property type="match status" value="1"/>
</dbReference>
<accession>A0A6A1UFZ5</accession>
<gene>
    <name evidence="1" type="ORF">CJ030_MR0G022797</name>
</gene>
<sequence length="111" mass="13014">MEMALLRGHYAYSTLDNEDPEEKKHRQAQFLINKVLLQADTRRRPSFLRIRICKLKVKIGKRLKKLRKSMVFCISAARGGVYKQVMGHMKTWKRLFYGGETNIARLPSVFT</sequence>
<dbReference type="EMBL" id="RXIC02000460">
    <property type="protein sequence ID" value="KAB1199504.1"/>
    <property type="molecule type" value="Genomic_DNA"/>
</dbReference>
<dbReference type="OrthoDB" id="1909082at2759"/>
<dbReference type="PANTHER" id="PTHR35687:SF1">
    <property type="entry name" value="OS07G0516700 PROTEIN"/>
    <property type="match status" value="1"/>
</dbReference>
<name>A0A6A1UFZ5_9ROSI</name>
<protein>
    <submittedName>
        <fullName evidence="1">Uncharacterized protein</fullName>
    </submittedName>
</protein>